<feature type="transmembrane region" description="Helical" evidence="5">
    <location>
        <begin position="1780"/>
        <end position="1796"/>
    </location>
</feature>
<evidence type="ECO:0000256" key="4">
    <source>
        <dbReference type="SAM" id="MobiDB-lite"/>
    </source>
</evidence>
<evidence type="ECO:0000313" key="8">
    <source>
        <dbReference type="Proteomes" id="UP000077701"/>
    </source>
</evidence>
<dbReference type="Gene3D" id="1.10.1200.10">
    <property type="entry name" value="ACP-like"/>
    <property type="match status" value="1"/>
</dbReference>
<dbReference type="SUPFAM" id="SSF56801">
    <property type="entry name" value="Acetyl-CoA synthetase-like"/>
    <property type="match status" value="1"/>
</dbReference>
<dbReference type="InterPro" id="IPR000873">
    <property type="entry name" value="AMP-dep_synth/lig_dom"/>
</dbReference>
<feature type="compositionally biased region" description="Basic and acidic residues" evidence="4">
    <location>
        <begin position="1036"/>
        <end position="1051"/>
    </location>
</feature>
<dbReference type="CDD" id="cd05930">
    <property type="entry name" value="A_NRPS"/>
    <property type="match status" value="1"/>
</dbReference>
<dbReference type="GO" id="GO:0003824">
    <property type="term" value="F:catalytic activity"/>
    <property type="evidence" value="ECO:0007669"/>
    <property type="project" value="InterPro"/>
</dbReference>
<evidence type="ECO:0000256" key="5">
    <source>
        <dbReference type="SAM" id="Phobius"/>
    </source>
</evidence>
<dbReference type="PROSITE" id="PS00455">
    <property type="entry name" value="AMP_BINDING"/>
    <property type="match status" value="1"/>
</dbReference>
<dbReference type="Pfam" id="PF07690">
    <property type="entry name" value="MFS_1"/>
    <property type="match status" value="1"/>
</dbReference>
<reference evidence="7 8" key="1">
    <citation type="journal article" date="2016" name="Genome Announc.">
        <title>Draft Genome Sequence of Planomonospora sphaerica JCM9374, a Rare Actinomycete.</title>
        <authorList>
            <person name="Dohra H."/>
            <person name="Suzuki T."/>
            <person name="Inoue Y."/>
            <person name="Kodani S."/>
        </authorList>
    </citation>
    <scope>NUCLEOTIDE SEQUENCE [LARGE SCALE GENOMIC DNA]</scope>
    <source>
        <strain evidence="7 8">JCM 9374</strain>
    </source>
</reference>
<dbReference type="Gene3D" id="3.40.50.980">
    <property type="match status" value="2"/>
</dbReference>
<dbReference type="Gene3D" id="3.30.300.30">
    <property type="match status" value="1"/>
</dbReference>
<dbReference type="STRING" id="161355.PS9374_02502"/>
<feature type="compositionally biased region" description="Gly residues" evidence="4">
    <location>
        <begin position="569"/>
        <end position="579"/>
    </location>
</feature>
<dbReference type="SUPFAM" id="SSF103473">
    <property type="entry name" value="MFS general substrate transporter"/>
    <property type="match status" value="1"/>
</dbReference>
<dbReference type="NCBIfam" id="TIGR01733">
    <property type="entry name" value="AA-adenyl-dom"/>
    <property type="match status" value="1"/>
</dbReference>
<dbReference type="CDD" id="cd06173">
    <property type="entry name" value="MFS_MefA_like"/>
    <property type="match status" value="1"/>
</dbReference>
<dbReference type="GO" id="GO:0044550">
    <property type="term" value="P:secondary metabolite biosynthetic process"/>
    <property type="evidence" value="ECO:0007669"/>
    <property type="project" value="TreeGrafter"/>
</dbReference>
<dbReference type="InterPro" id="IPR020845">
    <property type="entry name" value="AMP-binding_CS"/>
</dbReference>
<feature type="compositionally biased region" description="Low complexity" evidence="4">
    <location>
        <begin position="1"/>
        <end position="30"/>
    </location>
</feature>
<feature type="transmembrane region" description="Helical" evidence="5">
    <location>
        <begin position="1748"/>
        <end position="1768"/>
    </location>
</feature>
<dbReference type="Pfam" id="PF00550">
    <property type="entry name" value="PP-binding"/>
    <property type="match status" value="1"/>
</dbReference>
<proteinExistence type="predicted"/>
<dbReference type="InterPro" id="IPR006162">
    <property type="entry name" value="Ppantetheine_attach_site"/>
</dbReference>
<dbReference type="Gene3D" id="3.40.50.1820">
    <property type="entry name" value="alpha/beta hydrolase"/>
    <property type="match status" value="1"/>
</dbReference>
<dbReference type="InterPro" id="IPR009081">
    <property type="entry name" value="PP-bd_ACP"/>
</dbReference>
<name>A0A171CKK5_9ACTN</name>
<gene>
    <name evidence="7" type="ORF">PS9374_02502</name>
</gene>
<dbReference type="PROSITE" id="PS50075">
    <property type="entry name" value="CARRIER"/>
    <property type="match status" value="1"/>
</dbReference>
<feature type="transmembrane region" description="Helical" evidence="5">
    <location>
        <begin position="1665"/>
        <end position="1685"/>
    </location>
</feature>
<dbReference type="SUPFAM" id="SSF52777">
    <property type="entry name" value="CoA-dependent acyltransferases"/>
    <property type="match status" value="2"/>
</dbReference>
<dbReference type="Pfam" id="PF13193">
    <property type="entry name" value="AMP-binding_C"/>
    <property type="match status" value="1"/>
</dbReference>
<dbReference type="Pfam" id="PF00975">
    <property type="entry name" value="Thioesterase"/>
    <property type="match status" value="1"/>
</dbReference>
<keyword evidence="5" id="KW-0812">Transmembrane</keyword>
<evidence type="ECO:0000256" key="1">
    <source>
        <dbReference type="ARBA" id="ARBA00001957"/>
    </source>
</evidence>
<dbReference type="SUPFAM" id="SSF47336">
    <property type="entry name" value="ACP-like"/>
    <property type="match status" value="1"/>
</dbReference>
<feature type="transmembrane region" description="Helical" evidence="5">
    <location>
        <begin position="1637"/>
        <end position="1659"/>
    </location>
</feature>
<organism evidence="7 8">
    <name type="scientific">Planomonospora sphaerica</name>
    <dbReference type="NCBI Taxonomy" id="161355"/>
    <lineage>
        <taxon>Bacteria</taxon>
        <taxon>Bacillati</taxon>
        <taxon>Actinomycetota</taxon>
        <taxon>Actinomycetes</taxon>
        <taxon>Streptosporangiales</taxon>
        <taxon>Streptosporangiaceae</taxon>
        <taxon>Planomonospora</taxon>
    </lineage>
</organism>
<dbReference type="PROSITE" id="PS00012">
    <property type="entry name" value="PHOSPHOPANTETHEINE"/>
    <property type="match status" value="1"/>
</dbReference>
<dbReference type="Gene3D" id="3.30.559.30">
    <property type="entry name" value="Nonribosomal peptide synthetase, condensation domain"/>
    <property type="match status" value="1"/>
</dbReference>
<dbReference type="GO" id="GO:0043041">
    <property type="term" value="P:amino acid activation for nonribosomal peptide biosynthetic process"/>
    <property type="evidence" value="ECO:0007669"/>
    <property type="project" value="TreeGrafter"/>
</dbReference>
<dbReference type="InterPro" id="IPR045851">
    <property type="entry name" value="AMP-bd_C_sf"/>
</dbReference>
<dbReference type="RefSeq" id="WP_153054198.1">
    <property type="nucleotide sequence ID" value="NZ_BDCX01000005.1"/>
</dbReference>
<dbReference type="EMBL" id="BDCX01000005">
    <property type="protein sequence ID" value="GAT66850.1"/>
    <property type="molecule type" value="Genomic_DNA"/>
</dbReference>
<dbReference type="SMART" id="SM00824">
    <property type="entry name" value="PKS_TE"/>
    <property type="match status" value="1"/>
</dbReference>
<feature type="compositionally biased region" description="Pro residues" evidence="4">
    <location>
        <begin position="31"/>
        <end position="43"/>
    </location>
</feature>
<dbReference type="InterPro" id="IPR001242">
    <property type="entry name" value="Condensation_dom"/>
</dbReference>
<dbReference type="Gene3D" id="3.30.559.10">
    <property type="entry name" value="Chloramphenicol acetyltransferase-like domain"/>
    <property type="match status" value="1"/>
</dbReference>
<dbReference type="InterPro" id="IPR020806">
    <property type="entry name" value="PKS_PP-bd"/>
</dbReference>
<reference evidence="8" key="2">
    <citation type="submission" date="2016-04" db="EMBL/GenBank/DDBJ databases">
        <title>Planomonospora sphaerica JCM9374 whole genome shotgun sequence.</title>
        <authorList>
            <person name="Suzuki T."/>
            <person name="Dohra H."/>
            <person name="Kodani S."/>
        </authorList>
    </citation>
    <scope>NUCLEOTIDE SEQUENCE [LARGE SCALE GENOMIC DNA]</scope>
    <source>
        <strain evidence="8">JCM 9374</strain>
    </source>
</reference>
<dbReference type="InterPro" id="IPR029058">
    <property type="entry name" value="AB_hydrolase_fold"/>
</dbReference>
<feature type="region of interest" description="Disordered" evidence="4">
    <location>
        <begin position="548"/>
        <end position="583"/>
    </location>
</feature>
<feature type="region of interest" description="Disordered" evidence="4">
    <location>
        <begin position="1418"/>
        <end position="1439"/>
    </location>
</feature>
<dbReference type="GO" id="GO:0008610">
    <property type="term" value="P:lipid biosynthetic process"/>
    <property type="evidence" value="ECO:0007669"/>
    <property type="project" value="UniProtKB-ARBA"/>
</dbReference>
<dbReference type="InterPro" id="IPR036259">
    <property type="entry name" value="MFS_trans_sf"/>
</dbReference>
<evidence type="ECO:0000259" key="6">
    <source>
        <dbReference type="PROSITE" id="PS50075"/>
    </source>
</evidence>
<dbReference type="FunFam" id="3.40.50.980:FF:000001">
    <property type="entry name" value="Non-ribosomal peptide synthetase"/>
    <property type="match status" value="1"/>
</dbReference>
<dbReference type="PANTHER" id="PTHR45527:SF1">
    <property type="entry name" value="FATTY ACID SYNTHASE"/>
    <property type="match status" value="1"/>
</dbReference>
<dbReference type="InterPro" id="IPR001031">
    <property type="entry name" value="Thioesterase"/>
</dbReference>
<dbReference type="Pfam" id="PF00501">
    <property type="entry name" value="AMP-binding"/>
    <property type="match status" value="1"/>
</dbReference>
<feature type="transmembrane region" description="Helical" evidence="5">
    <location>
        <begin position="1802"/>
        <end position="1822"/>
    </location>
</feature>
<dbReference type="SMART" id="SM00823">
    <property type="entry name" value="PKS_PP"/>
    <property type="match status" value="1"/>
</dbReference>
<feature type="transmembrane region" description="Helical" evidence="5">
    <location>
        <begin position="1597"/>
        <end position="1616"/>
    </location>
</feature>
<dbReference type="InterPro" id="IPR020802">
    <property type="entry name" value="TesA-like"/>
</dbReference>
<dbReference type="GO" id="GO:0005829">
    <property type="term" value="C:cytosol"/>
    <property type="evidence" value="ECO:0007669"/>
    <property type="project" value="TreeGrafter"/>
</dbReference>
<feature type="transmembrane region" description="Helical" evidence="5">
    <location>
        <begin position="1718"/>
        <end position="1742"/>
    </location>
</feature>
<dbReference type="PANTHER" id="PTHR45527">
    <property type="entry name" value="NONRIBOSOMAL PEPTIDE SYNTHETASE"/>
    <property type="match status" value="1"/>
</dbReference>
<keyword evidence="8" id="KW-1185">Reference proteome</keyword>
<feature type="region of interest" description="Disordered" evidence="4">
    <location>
        <begin position="1453"/>
        <end position="1500"/>
    </location>
</feature>
<keyword evidence="3" id="KW-0597">Phosphoprotein</keyword>
<dbReference type="Pfam" id="PF00668">
    <property type="entry name" value="Condensation"/>
    <property type="match status" value="1"/>
</dbReference>
<feature type="transmembrane region" description="Helical" evidence="5">
    <location>
        <begin position="1843"/>
        <end position="1864"/>
    </location>
</feature>
<dbReference type="OrthoDB" id="2472181at2"/>
<dbReference type="Gene3D" id="2.30.38.10">
    <property type="entry name" value="Luciferase, Domain 3"/>
    <property type="match status" value="1"/>
</dbReference>
<dbReference type="SUPFAM" id="SSF53474">
    <property type="entry name" value="alpha/beta-Hydrolases"/>
    <property type="match status" value="1"/>
</dbReference>
<dbReference type="GO" id="GO:0031177">
    <property type="term" value="F:phosphopantetheine binding"/>
    <property type="evidence" value="ECO:0007669"/>
    <property type="project" value="InterPro"/>
</dbReference>
<dbReference type="Gene3D" id="1.20.1250.20">
    <property type="entry name" value="MFS general substrate transporter like domains"/>
    <property type="match status" value="1"/>
</dbReference>
<feature type="domain" description="Carrier" evidence="6">
    <location>
        <begin position="1057"/>
        <end position="1135"/>
    </location>
</feature>
<protein>
    <submittedName>
        <fullName evidence="7">Non-ribosomal peptide synthetase</fullName>
    </submittedName>
</protein>
<feature type="region of interest" description="Disordered" evidence="4">
    <location>
        <begin position="1"/>
        <end position="53"/>
    </location>
</feature>
<keyword evidence="5" id="KW-0472">Membrane</keyword>
<dbReference type="InterPro" id="IPR036736">
    <property type="entry name" value="ACP-like_sf"/>
</dbReference>
<evidence type="ECO:0000256" key="2">
    <source>
        <dbReference type="ARBA" id="ARBA00022450"/>
    </source>
</evidence>
<feature type="transmembrane region" description="Helical" evidence="5">
    <location>
        <begin position="1571"/>
        <end position="1591"/>
    </location>
</feature>
<feature type="compositionally biased region" description="Low complexity" evidence="4">
    <location>
        <begin position="1459"/>
        <end position="1469"/>
    </location>
</feature>
<dbReference type="InterPro" id="IPR023213">
    <property type="entry name" value="CAT-like_dom_sf"/>
</dbReference>
<dbReference type="InterPro" id="IPR025110">
    <property type="entry name" value="AMP-bd_C"/>
</dbReference>
<comment type="caution">
    <text evidence="7">The sequence shown here is derived from an EMBL/GenBank/DDBJ whole genome shotgun (WGS) entry which is preliminary data.</text>
</comment>
<dbReference type="CDD" id="cd19531">
    <property type="entry name" value="LCL_NRPS-like"/>
    <property type="match status" value="1"/>
</dbReference>
<accession>A0A171CKK5</accession>
<keyword evidence="5" id="KW-1133">Transmembrane helix</keyword>
<dbReference type="Proteomes" id="UP000077701">
    <property type="component" value="Unassembled WGS sequence"/>
</dbReference>
<sequence length="1959" mass="207206">MTETTSTTPAASAPTPSAQAVPAPSVQAVPAPAPPVPAAPPVPSASSVPPELSDAKRALLARRLRRREETRAVVPRPPGTVPPLSHAQERLWFLEQYRPGLTAYTVPAVVRLRCTLDEAALRRALAAVAARHEALRMRFPTTEDGVPELVIDDPGPVRLDVAEVADQDAALELFDAELAVPFDLERGPLLRAVLARIAPDDHVLLVAAHHAVVDGWSYDIVLRELLALYDGEALPPPPVGYGDYAVWQRGRDLRRETDHWRERLAGLPALDLPTDRPRPAEQGHDGASLAVRIDAELTRRLADVGREANATPYMTLLAAFQVLLARHSGQTDFGVGSPVAGRSLPELEGVVGMFVNTLVLRADLDGDPPFTAFLGRVRERALDAFAHAELPFDRLVTELNVERDVSRAPLAQVAFALQNYADGVDDPRLSYLSPPVRTTRHDLALYLFETPEGLAGHFTYSTALFDAETVERLAARFETLLRSIVAAPDTPVGELSLLSDAERDLVLGFGSAADPEPTGHRLLGDIVAAQAALTPDATAVVCAPAADSAPAAGSTPAGGGTPAVAPDGSPGGAPPGGDAPGSLTYAELDHRSRAIAALLRGRYGVGPDVRVGVLLDRSTDLAAAVLGVLAAGGAYVPLDPKQPRDRLAHMLADSGAVAVLTSSAGRGLVPDGHPVVCLDAEELTETAFEAPGTTPDHLAYVIYTSGTTGRPKGVGVQHRQVLNYLAGVRERFAVEPGSVFTLLQSLSFDFGVTVFYLSLLTGGELHLLDPQAPVEELAGTLGRTDYLKMTPSHLASLLAGADPRELLPRRLLILGGEASTWSWARELAGHTEVANHYGPTEATVGVATYAVAAASGTASGTTSGTALTLPVGGPLPGVRLYVLDEHLRPVPPGMTGEIHIGGDRLARGYLGQPGLTADRFLPDPYGAPGARMYRTGDLGRWLPTGELCFLGRRDLQVKVRGYRVELPEIESVLTGLEGIEQAVVELRADRLVGYLVGERTPVGELRARLADRLPEYMVPGRFVWLDELPLKSHGKVDRALLPDPGDERPDQEGGFTPPQTPLEEGIAQVWAEVLGLTRVGALDDFFDLGGHSLLAAQVVARLRRVLPDGGRRIGILDLFKHRTVRGLAGLAETAASGPRALLHRLTPARNATTTLVCVPYNGGSAAVYQPLADALPQDWALHAVAVPGQELGLAEETRPVAEVAEGCAAEILAGIRGPVVLYGHCGLGVMLTVEIARRLEAAGRSVEAVYLGGIFPFARPSSLLGRIADLADRFRSDQAWANALRAAGLDVDELSREELKMIIDNRREGTRETERYFTRLLAEGVEPLRAPIVSVVGERDPATEFYQERYPEWHLLSGSAALVVLDEAGHFYLKYRAGELAAIVTAVHPAVASGDTAALGRTDRSTWWLEGVSLRSPVVPEEPVTSVSPAAPAGSVSSAVSAGPASLEGPVISASPAASDGVGSSDPTGPSDPPGAPVRPGGESRPDAGRGGAGAPTGPAPSMKRFGAVAAGQLVSIIGSSLTEFAVPLWIYVTTGSLVDFALFSVLALLPGMLVSPLAGALVDRHDRRRVMLAGDVGAFGTQLALGVLLWTGNLQIWHVYPLLAVLSVALAFQRLAYNSAIPQLVPKRFLGHANGVVQMVTGTAQLVVPLVAVGLMAVIGLEGILVVDVVSYVFAITVLLLVRFPKTMAWRRRESLTAEMVEGWRFSWGNPWFRGMLLFFVVLNVFLSPLFLLVSPLVLGFATLDDVGRVAFCGGLGVLLGGLVMTVWGGPRRLRMRGVLLATLALGAFCLLTGVREDLVVIAVGAFGMSFWLTVLNGVYATIVQVKVPQRFHGRVMALNQLVAWSTLPIGFGLVAPYGTALFEPLLLPGGPLAGTVGAVIGTGEGRGIGLMYVLFAVAIAVTALVAMRTRTLSRFDADMPDALPDDLVGLQAVRGRVEPAGAVEPAEPAPVVSAPAS</sequence>
<dbReference type="GO" id="GO:0022857">
    <property type="term" value="F:transmembrane transporter activity"/>
    <property type="evidence" value="ECO:0007669"/>
    <property type="project" value="InterPro"/>
</dbReference>
<feature type="region of interest" description="Disordered" evidence="4">
    <location>
        <begin position="1036"/>
        <end position="1060"/>
    </location>
</feature>
<dbReference type="FunFam" id="2.30.38.10:FF:000001">
    <property type="entry name" value="Non-ribosomal peptide synthetase PvdI"/>
    <property type="match status" value="1"/>
</dbReference>
<comment type="cofactor">
    <cofactor evidence="1">
        <name>pantetheine 4'-phosphate</name>
        <dbReference type="ChEBI" id="CHEBI:47942"/>
    </cofactor>
</comment>
<feature type="transmembrane region" description="Helical" evidence="5">
    <location>
        <begin position="1891"/>
        <end position="1909"/>
    </location>
</feature>
<evidence type="ECO:0000313" key="7">
    <source>
        <dbReference type="EMBL" id="GAT66850.1"/>
    </source>
</evidence>
<dbReference type="InterPro" id="IPR010071">
    <property type="entry name" value="AA_adenyl_dom"/>
</dbReference>
<evidence type="ECO:0000256" key="3">
    <source>
        <dbReference type="ARBA" id="ARBA00022553"/>
    </source>
</evidence>
<keyword evidence="2" id="KW-0596">Phosphopantetheine</keyword>
<dbReference type="InterPro" id="IPR011701">
    <property type="entry name" value="MFS"/>
</dbReference>